<reference evidence="8" key="2">
    <citation type="submission" date="2017-06" db="EMBL/GenBank/DDBJ databases">
        <title>WGS assembly of Brachypodium distachyon.</title>
        <authorList>
            <consortium name="The International Brachypodium Initiative"/>
            <person name="Lucas S."/>
            <person name="Harmon-Smith M."/>
            <person name="Lail K."/>
            <person name="Tice H."/>
            <person name="Grimwood J."/>
            <person name="Bruce D."/>
            <person name="Barry K."/>
            <person name="Shu S."/>
            <person name="Lindquist E."/>
            <person name="Wang M."/>
            <person name="Pitluck S."/>
            <person name="Vogel J.P."/>
            <person name="Garvin D.F."/>
            <person name="Mockler T.C."/>
            <person name="Schmutz J."/>
            <person name="Rokhsar D."/>
            <person name="Bevan M.W."/>
        </authorList>
    </citation>
    <scope>NUCLEOTIDE SEQUENCE</scope>
    <source>
        <strain evidence="8">Bd21</strain>
    </source>
</reference>
<sequence length="265" mass="30091">MFKNRPRFIKLLQPDDLEKMRVPDKFVQEHLTETESCPSSQTAIILSPLSKFWRVELERGQSDVLFKGGWARFLMAHDLSQGNILVFRYEGNMVFSVEVFLQNGCLKEYTRAGALILTDDPNGPRTGTPQSGNELVVATASKKRKYTKRVVSPNSANKVGSQCKLANTLRKPSFKKQINRYSLKSFLAVKRTFCSSIGLVSACTIKLQTSMDSTRSWSVPFNTANTYGYITGPRWKRFCRDNKLKEGDLCTFNIVKTTVWHVVIN</sequence>
<evidence type="ECO:0000256" key="6">
    <source>
        <dbReference type="ARBA" id="ARBA00023242"/>
    </source>
</evidence>
<dbReference type="EMBL" id="CM000880">
    <property type="protein sequence ID" value="KQK17600.1"/>
    <property type="molecule type" value="Genomic_DNA"/>
</dbReference>
<dbReference type="InterPro" id="IPR039218">
    <property type="entry name" value="REM_fam"/>
</dbReference>
<dbReference type="Gene3D" id="2.40.330.10">
    <property type="entry name" value="DNA-binding pseudobarrel domain"/>
    <property type="match status" value="2"/>
</dbReference>
<dbReference type="Pfam" id="PF02362">
    <property type="entry name" value="B3"/>
    <property type="match status" value="2"/>
</dbReference>
<evidence type="ECO:0000256" key="5">
    <source>
        <dbReference type="ARBA" id="ARBA00023163"/>
    </source>
</evidence>
<evidence type="ECO:0000256" key="3">
    <source>
        <dbReference type="ARBA" id="ARBA00023015"/>
    </source>
</evidence>
<evidence type="ECO:0000313" key="8">
    <source>
        <dbReference type="EMBL" id="KQK17600.1"/>
    </source>
</evidence>
<dbReference type="PANTHER" id="PTHR31674">
    <property type="entry name" value="B3 DOMAIN-CONTAINING PROTEIN REM-LIKE 3-RELATED"/>
    <property type="match status" value="1"/>
</dbReference>
<evidence type="ECO:0000313" key="10">
    <source>
        <dbReference type="Proteomes" id="UP000008810"/>
    </source>
</evidence>
<feature type="domain" description="TF-B3" evidence="7">
    <location>
        <begin position="5"/>
        <end position="103"/>
    </location>
</feature>
<dbReference type="GO" id="GO:0005634">
    <property type="term" value="C:nucleus"/>
    <property type="evidence" value="ECO:0007669"/>
    <property type="project" value="UniProtKB-SubCell"/>
</dbReference>
<gene>
    <name evidence="8" type="ORF">BRADI_1g35588v3</name>
</gene>
<accession>A0A0Q3H446</accession>
<dbReference type="Gramene" id="KQK17600">
    <property type="protein sequence ID" value="KQK17600"/>
    <property type="gene ID" value="BRADI_1g35588v3"/>
</dbReference>
<dbReference type="InterPro" id="IPR003340">
    <property type="entry name" value="B3_DNA-bd"/>
</dbReference>
<keyword evidence="3" id="KW-0805">Transcription regulation</keyword>
<feature type="domain" description="TF-B3" evidence="7">
    <location>
        <begin position="172"/>
        <end position="265"/>
    </location>
</feature>
<dbReference type="PROSITE" id="PS50863">
    <property type="entry name" value="B3"/>
    <property type="match status" value="2"/>
</dbReference>
<dbReference type="OrthoDB" id="683934at2759"/>
<keyword evidence="5" id="KW-0804">Transcription</keyword>
<evidence type="ECO:0000256" key="1">
    <source>
        <dbReference type="ARBA" id="ARBA00004123"/>
    </source>
</evidence>
<evidence type="ECO:0000313" key="9">
    <source>
        <dbReference type="EnsemblPlants" id="KQK17600"/>
    </source>
</evidence>
<organism evidence="8">
    <name type="scientific">Brachypodium distachyon</name>
    <name type="common">Purple false brome</name>
    <name type="synonym">Trachynia distachya</name>
    <dbReference type="NCBI Taxonomy" id="15368"/>
    <lineage>
        <taxon>Eukaryota</taxon>
        <taxon>Viridiplantae</taxon>
        <taxon>Streptophyta</taxon>
        <taxon>Embryophyta</taxon>
        <taxon>Tracheophyta</taxon>
        <taxon>Spermatophyta</taxon>
        <taxon>Magnoliopsida</taxon>
        <taxon>Liliopsida</taxon>
        <taxon>Poales</taxon>
        <taxon>Poaceae</taxon>
        <taxon>BOP clade</taxon>
        <taxon>Pooideae</taxon>
        <taxon>Stipodae</taxon>
        <taxon>Brachypodieae</taxon>
        <taxon>Brachypodium</taxon>
    </lineage>
</organism>
<keyword evidence="4" id="KW-0238">DNA-binding</keyword>
<evidence type="ECO:0000259" key="7">
    <source>
        <dbReference type="PROSITE" id="PS50863"/>
    </source>
</evidence>
<keyword evidence="10" id="KW-1185">Reference proteome</keyword>
<evidence type="ECO:0000256" key="2">
    <source>
        <dbReference type="ARBA" id="ARBA00022737"/>
    </source>
</evidence>
<name>A0A0Q3H446_BRADI</name>
<proteinExistence type="predicted"/>
<evidence type="ECO:0000256" key="4">
    <source>
        <dbReference type="ARBA" id="ARBA00023125"/>
    </source>
</evidence>
<dbReference type="ExpressionAtlas" id="A0A0Q3H446">
    <property type="expression patterns" value="baseline and differential"/>
</dbReference>
<dbReference type="Proteomes" id="UP000008810">
    <property type="component" value="Chromosome 1"/>
</dbReference>
<dbReference type="SMART" id="SM01019">
    <property type="entry name" value="B3"/>
    <property type="match status" value="2"/>
</dbReference>
<dbReference type="CDD" id="cd10017">
    <property type="entry name" value="B3_DNA"/>
    <property type="match status" value="2"/>
</dbReference>
<dbReference type="SUPFAM" id="SSF101936">
    <property type="entry name" value="DNA-binding pseudobarrel domain"/>
    <property type="match status" value="2"/>
</dbReference>
<keyword evidence="2" id="KW-0677">Repeat</keyword>
<dbReference type="AlphaFoldDB" id="A0A0Q3H446"/>
<dbReference type="GO" id="GO:0003677">
    <property type="term" value="F:DNA binding"/>
    <property type="evidence" value="ECO:0007669"/>
    <property type="project" value="UniProtKB-KW"/>
</dbReference>
<keyword evidence="6" id="KW-0539">Nucleus</keyword>
<dbReference type="EnsemblPlants" id="KQK17600">
    <property type="protein sequence ID" value="KQK17600"/>
    <property type="gene ID" value="BRADI_1g35588v3"/>
</dbReference>
<dbReference type="InterPro" id="IPR015300">
    <property type="entry name" value="DNA-bd_pseudobarrel_sf"/>
</dbReference>
<dbReference type="PANTHER" id="PTHR31674:SF62">
    <property type="entry name" value="B3 DOMAIN-CONTAINING PROTEIN REM14-RELATED"/>
    <property type="match status" value="1"/>
</dbReference>
<reference evidence="9" key="3">
    <citation type="submission" date="2018-08" db="UniProtKB">
        <authorList>
            <consortium name="EnsemblPlants"/>
        </authorList>
    </citation>
    <scope>IDENTIFICATION</scope>
    <source>
        <strain evidence="9">cv. Bd21</strain>
    </source>
</reference>
<protein>
    <recommendedName>
        <fullName evidence="7">TF-B3 domain-containing protein</fullName>
    </recommendedName>
</protein>
<reference evidence="8 9" key="1">
    <citation type="journal article" date="2010" name="Nature">
        <title>Genome sequencing and analysis of the model grass Brachypodium distachyon.</title>
        <authorList>
            <consortium name="International Brachypodium Initiative"/>
        </authorList>
    </citation>
    <scope>NUCLEOTIDE SEQUENCE [LARGE SCALE GENOMIC DNA]</scope>
    <source>
        <strain evidence="8 9">Bd21</strain>
    </source>
</reference>
<comment type="subcellular location">
    <subcellularLocation>
        <location evidence="1">Nucleus</location>
    </subcellularLocation>
</comment>